<dbReference type="Gene3D" id="3.30.530.20">
    <property type="match status" value="1"/>
</dbReference>
<evidence type="ECO:0000256" key="1">
    <source>
        <dbReference type="ARBA" id="ARBA00006817"/>
    </source>
</evidence>
<dbReference type="CDD" id="cd06588">
    <property type="entry name" value="PhnB_like"/>
    <property type="match status" value="1"/>
</dbReference>
<dbReference type="Proteomes" id="UP001224325">
    <property type="component" value="Chromosome"/>
</dbReference>
<feature type="domain" description="Activator of Hsp90 ATPase homologue 1/2-like C-terminal" evidence="3">
    <location>
        <begin position="23"/>
        <end position="160"/>
    </location>
</feature>
<dbReference type="PANTHER" id="PTHR33990:SF1">
    <property type="entry name" value="PROTEIN YJDN"/>
    <property type="match status" value="1"/>
</dbReference>
<dbReference type="KEGG" id="mlil:QLS71_000190"/>
<dbReference type="Gene3D" id="3.10.180.10">
    <property type="entry name" value="2,3-Dihydroxybiphenyl 1,2-Dioxygenase, domain 1"/>
    <property type="match status" value="1"/>
</dbReference>
<dbReference type="InterPro" id="IPR013538">
    <property type="entry name" value="ASHA1/2-like_C"/>
</dbReference>
<proteinExistence type="inferred from homology"/>
<keyword evidence="5" id="KW-1185">Reference proteome</keyword>
<evidence type="ECO:0000259" key="2">
    <source>
        <dbReference type="Pfam" id="PF06983"/>
    </source>
</evidence>
<name>A0AAU7EG92_9FLAO</name>
<dbReference type="InterPro" id="IPR029068">
    <property type="entry name" value="Glyas_Bleomycin-R_OHBP_Dase"/>
</dbReference>
<evidence type="ECO:0000313" key="4">
    <source>
        <dbReference type="EMBL" id="XBL14456.1"/>
    </source>
</evidence>
<dbReference type="InterPro" id="IPR023393">
    <property type="entry name" value="START-like_dom_sf"/>
</dbReference>
<dbReference type="SUPFAM" id="SSF55961">
    <property type="entry name" value="Bet v1-like"/>
    <property type="match status" value="1"/>
</dbReference>
<evidence type="ECO:0000313" key="5">
    <source>
        <dbReference type="Proteomes" id="UP001224325"/>
    </source>
</evidence>
<comment type="similarity">
    <text evidence="1">Belongs to the AHA1 family.</text>
</comment>
<dbReference type="InterPro" id="IPR028973">
    <property type="entry name" value="PhnB-like"/>
</dbReference>
<evidence type="ECO:0000259" key="3">
    <source>
        <dbReference type="Pfam" id="PF08327"/>
    </source>
</evidence>
<gene>
    <name evidence="4" type="ORF">QLS71_000190</name>
</gene>
<organism evidence="4 5">
    <name type="scientific">Mariniflexile litorale</name>
    <dbReference type="NCBI Taxonomy" id="3045158"/>
    <lineage>
        <taxon>Bacteria</taxon>
        <taxon>Pseudomonadati</taxon>
        <taxon>Bacteroidota</taxon>
        <taxon>Flavobacteriia</taxon>
        <taxon>Flavobacteriales</taxon>
        <taxon>Flavobacteriaceae</taxon>
        <taxon>Mariniflexile</taxon>
    </lineage>
</organism>
<dbReference type="EMBL" id="CP155618">
    <property type="protein sequence ID" value="XBL14456.1"/>
    <property type="molecule type" value="Genomic_DNA"/>
</dbReference>
<dbReference type="Pfam" id="PF06983">
    <property type="entry name" value="3-dmu-9_3-mt"/>
    <property type="match status" value="1"/>
</dbReference>
<dbReference type="AlphaFoldDB" id="A0AAU7EG92"/>
<feature type="domain" description="PhnB-like" evidence="2">
    <location>
        <begin position="177"/>
        <end position="312"/>
    </location>
</feature>
<dbReference type="SUPFAM" id="SSF54593">
    <property type="entry name" value="Glyoxalase/Bleomycin resistance protein/Dihydroxybiphenyl dioxygenase"/>
    <property type="match status" value="1"/>
</dbReference>
<accession>A0AAU7EG92</accession>
<dbReference type="CDD" id="cd07814">
    <property type="entry name" value="SRPBCC_CalC_Aha1-like"/>
    <property type="match status" value="1"/>
</dbReference>
<sequence length="321" mass="37238">MKNLTHFTKDLENKKLYVTRKLNAPIELVWSAWTEAELLDQWWAPKPYKTITKSMNFNEGGFWLYYMLSPEGDKHWCRVDYLNIEKQTHFSAKDVFCDENGIPNEELPKMLWNNQFKSNEDATEVKIEISFDKVEDIQKMIEMGFKEGFTAALENLDNYIQQKFKIRNELKTNNTPRVTTYLNFPGNTEEAFIFYKSVFKTEFSGKGIQRFGDIPAESGHPPVSESIKKMVLHVELPILGGHVLMATDAPKEMGFTLNQGNNMHICLEPDSREETQRLFDALSKGGTITMPLEDMFFGSFFGECSDKYGINWMFNFKNTNN</sequence>
<dbReference type="PANTHER" id="PTHR33990">
    <property type="entry name" value="PROTEIN YJDN-RELATED"/>
    <property type="match status" value="1"/>
</dbReference>
<reference evidence="4" key="1">
    <citation type="submission" date="2024-04" db="EMBL/GenBank/DDBJ databases">
        <title>Mariniflexile litorale, isolated from the shallow sediments of the Sea of Japan.</title>
        <authorList>
            <person name="Romanenko L."/>
            <person name="Isaeva M."/>
        </authorList>
    </citation>
    <scope>NUCLEOTIDE SEQUENCE [LARGE SCALE GENOMIC DNA]</scope>
    <source>
        <strain evidence="4">KMM 9835</strain>
    </source>
</reference>
<dbReference type="RefSeq" id="WP_308992481.1">
    <property type="nucleotide sequence ID" value="NZ_CP155618.1"/>
</dbReference>
<dbReference type="Pfam" id="PF08327">
    <property type="entry name" value="AHSA1"/>
    <property type="match status" value="1"/>
</dbReference>
<protein>
    <submittedName>
        <fullName evidence="4">SRPBCC domain-containing protein</fullName>
    </submittedName>
</protein>